<dbReference type="PANTHER" id="PTHR32294:SF0">
    <property type="entry name" value="DNA POLYMERASE III SUBUNIT ALPHA"/>
    <property type="match status" value="1"/>
</dbReference>
<dbReference type="Pfam" id="PF02811">
    <property type="entry name" value="PHP"/>
    <property type="match status" value="1"/>
</dbReference>
<proteinExistence type="predicted"/>
<name>A0ABY3ZV91_9STAP</name>
<dbReference type="Pfam" id="PF07733">
    <property type="entry name" value="DNA_pol3_alpha"/>
    <property type="match status" value="1"/>
</dbReference>
<dbReference type="SMART" id="SM00481">
    <property type="entry name" value="POLIIIAc"/>
    <property type="match status" value="1"/>
</dbReference>
<dbReference type="InterPro" id="IPR011708">
    <property type="entry name" value="DNA_pol3_alpha_NTPase_dom"/>
</dbReference>
<reference evidence="8" key="1">
    <citation type="submission" date="2022-03" db="EMBL/GenBank/DDBJ databases">
        <authorList>
            <person name="Vrbovska V."/>
            <person name="Kovarovic V."/>
            <person name="Botka T."/>
            <person name="Pantucek R."/>
        </authorList>
    </citation>
    <scope>NUCLEOTIDE SEQUENCE</scope>
    <source>
        <strain evidence="8">CCM 2609</strain>
    </source>
</reference>
<dbReference type="SUPFAM" id="SSF89550">
    <property type="entry name" value="PHP domain-like"/>
    <property type="match status" value="1"/>
</dbReference>
<dbReference type="InterPro" id="IPR004013">
    <property type="entry name" value="PHP_dom"/>
</dbReference>
<evidence type="ECO:0000256" key="4">
    <source>
        <dbReference type="ARBA" id="ARBA00022705"/>
    </source>
</evidence>
<reference evidence="8" key="2">
    <citation type="submission" date="2022-04" db="EMBL/GenBank/DDBJ databases">
        <title>Antimicrobial genetic elements in methicillin-resistant Macrococcus armenti.</title>
        <authorList>
            <person name="Keller J.E."/>
            <person name="Schwendener S."/>
            <person name="Pantucek R."/>
            <person name="Perreten V."/>
        </authorList>
    </citation>
    <scope>NUCLEOTIDE SEQUENCE</scope>
    <source>
        <strain evidence="8">CCM 2609</strain>
    </source>
</reference>
<evidence type="ECO:0000259" key="7">
    <source>
        <dbReference type="SMART" id="SM00481"/>
    </source>
</evidence>
<dbReference type="InterPro" id="IPR029460">
    <property type="entry name" value="DNAPol_HHH"/>
</dbReference>
<dbReference type="Gene3D" id="3.20.20.140">
    <property type="entry name" value="Metal-dependent hydrolases"/>
    <property type="match status" value="1"/>
</dbReference>
<dbReference type="Gene3D" id="1.10.10.1600">
    <property type="entry name" value="Bacterial DNA polymerase III alpha subunit, thumb domain"/>
    <property type="match status" value="1"/>
</dbReference>
<comment type="catalytic activity">
    <reaction evidence="6">
        <text>DNA(n) + a 2'-deoxyribonucleoside 5'-triphosphate = DNA(n+1) + diphosphate</text>
        <dbReference type="Rhea" id="RHEA:22508"/>
        <dbReference type="Rhea" id="RHEA-COMP:17339"/>
        <dbReference type="Rhea" id="RHEA-COMP:17340"/>
        <dbReference type="ChEBI" id="CHEBI:33019"/>
        <dbReference type="ChEBI" id="CHEBI:61560"/>
        <dbReference type="ChEBI" id="CHEBI:173112"/>
        <dbReference type="EC" id="2.7.7.7"/>
    </reaction>
</comment>
<dbReference type="PANTHER" id="PTHR32294">
    <property type="entry name" value="DNA POLYMERASE III SUBUNIT ALPHA"/>
    <property type="match status" value="1"/>
</dbReference>
<dbReference type="Proteomes" id="UP000830343">
    <property type="component" value="Chromosome"/>
</dbReference>
<gene>
    <name evidence="8" type="ORF">MRZ06_07625</name>
</gene>
<dbReference type="SUPFAM" id="SSF160975">
    <property type="entry name" value="AF1531-like"/>
    <property type="match status" value="1"/>
</dbReference>
<dbReference type="Gene3D" id="1.10.150.870">
    <property type="match status" value="1"/>
</dbReference>
<evidence type="ECO:0000313" key="8">
    <source>
        <dbReference type="EMBL" id="UOB19904.1"/>
    </source>
</evidence>
<dbReference type="Pfam" id="PF14579">
    <property type="entry name" value="HHH_6"/>
    <property type="match status" value="1"/>
</dbReference>
<dbReference type="InterPro" id="IPR041931">
    <property type="entry name" value="DNA_pol3_alpha_thumb_dom"/>
</dbReference>
<organism evidence="8 9">
    <name type="scientific">Macrococcus armenti</name>
    <dbReference type="NCBI Taxonomy" id="2875764"/>
    <lineage>
        <taxon>Bacteria</taxon>
        <taxon>Bacillati</taxon>
        <taxon>Bacillota</taxon>
        <taxon>Bacilli</taxon>
        <taxon>Bacillales</taxon>
        <taxon>Staphylococcaceae</taxon>
        <taxon>Macrococcus</taxon>
    </lineage>
</organism>
<dbReference type="InterPro" id="IPR004805">
    <property type="entry name" value="DnaE2/DnaE/PolC"/>
</dbReference>
<dbReference type="EMBL" id="CP094348">
    <property type="protein sequence ID" value="UOB19904.1"/>
    <property type="molecule type" value="Genomic_DNA"/>
</dbReference>
<evidence type="ECO:0000256" key="6">
    <source>
        <dbReference type="ARBA" id="ARBA00049244"/>
    </source>
</evidence>
<keyword evidence="9" id="KW-1185">Reference proteome</keyword>
<evidence type="ECO:0000256" key="2">
    <source>
        <dbReference type="ARBA" id="ARBA00022679"/>
    </source>
</evidence>
<dbReference type="CDD" id="cd04485">
    <property type="entry name" value="DnaE_OBF"/>
    <property type="match status" value="1"/>
</dbReference>
<evidence type="ECO:0000313" key="9">
    <source>
        <dbReference type="Proteomes" id="UP000830343"/>
    </source>
</evidence>
<dbReference type="NCBIfam" id="TIGR00594">
    <property type="entry name" value="polc"/>
    <property type="match status" value="1"/>
</dbReference>
<keyword evidence="2" id="KW-0808">Transferase</keyword>
<keyword evidence="5" id="KW-0239">DNA-directed DNA polymerase</keyword>
<keyword evidence="3" id="KW-0548">Nucleotidyltransferase</keyword>
<protein>
    <recommendedName>
        <fullName evidence="1">DNA-directed DNA polymerase</fullName>
        <ecNumber evidence="1">2.7.7.7</ecNumber>
    </recommendedName>
</protein>
<keyword evidence="4" id="KW-0235">DNA replication</keyword>
<feature type="domain" description="Polymerase/histidinol phosphatase N-terminal" evidence="7">
    <location>
        <begin position="3"/>
        <end position="70"/>
    </location>
</feature>
<evidence type="ECO:0000256" key="5">
    <source>
        <dbReference type="ARBA" id="ARBA00022932"/>
    </source>
</evidence>
<dbReference type="CDD" id="cd07431">
    <property type="entry name" value="PHP_PolIIIA"/>
    <property type="match status" value="1"/>
</dbReference>
<sequence>MVVHLNVHSAYDLLHSTVEIDALVQRVKKEQQSAVAITDFNVLFGVQSFYKACVRNEIKPIIGMEISVTDGLHEVRAVCLAKDNTGLLNLFKLSSRIQLKGAVHTPLNWLKQYETGIIFIFKAVQEGQQHFVEAVQDVYVCHESINCGKQVYIADVLYLNAEDVQHLEVLNAIEENRKLPLETLRIQAGTANFKEEAQILDIGVDPTLIAATHEIASRCNVDLSSLRATMPKYPIDNMTSDEYLLELLQQKKTQLPHFDETYEKRLRYEYEVIKNMGYSDYFLIVGDLIQYAKSNGILVGPGRGSSSGSLISYVLGITEVDPIQYNLLFERFLNPDRVTMPDIDIDFEDTKRDQVIQYVVDKYGGYNVSGIVTFGHLNARAVMRDTGRILQFSEDDLKAVSALIPKRVGITLDDVMENEQFMSFIEADERRRKWFEIAYALEGLPRNTSTHAAGVIIHDQLLTDYVPLIQGDGIILTQWTMTEVEAIGLLKIDFLGLKNLSIIHNVQNQVAAQFNQQVNLNDIPLDDEKVYALLSEGDTTGIFQLESDGIRNVLKRLKPNNFNDIVAVLALYRPGPMEQIPVYIDRRHGYMTVEYIHDDLAFILKDTYGVIIYQEQIMQIANQFAGFSYGEADILRRAMSKKDMSVLLTEKSHFIKGSIRNGYDAQTAEAIYDLILKFANYGFPKAHAVAYAKIAYWMMYLKVHYSNIFYAAILSNQIGSELKTKEIIDEVKKRSIPIYPSDINKAHWYYRTHKDGILNSLGMIKGIGYKSVQEIIEARKQGPFKDIYDFCARIPSRIATKALMESLIHAGSFDSFGHTRATLLATLDMVLDVERAGDGEDSFLQSLGLSKKKDYIIHEEMSDMKKAEYEKEVLGFYLTHHPVETKFNSLQYLPLYKVAQKLDHHYMLIFIDGVRRIRTKKGQPMAFISGFDGMDVIDIVCFPEVFKKYESLIQDHAMIVVKGKFDKRNGKENFIADTILEIEAFKTFIFENAQHIYIRKPLKDNMLLDGGPISVIHFDGTQSILGTVSKEMMHTFVENYNPEDIRII</sequence>
<evidence type="ECO:0000256" key="1">
    <source>
        <dbReference type="ARBA" id="ARBA00012417"/>
    </source>
</evidence>
<dbReference type="InterPro" id="IPR003141">
    <property type="entry name" value="Pol/His_phosphatase_N"/>
</dbReference>
<dbReference type="InterPro" id="IPR040982">
    <property type="entry name" value="DNA_pol3_finger"/>
</dbReference>
<dbReference type="EC" id="2.7.7.7" evidence="1"/>
<dbReference type="InterPro" id="IPR016195">
    <property type="entry name" value="Pol/histidinol_Pase-like"/>
</dbReference>
<dbReference type="RefSeq" id="WP_243365267.1">
    <property type="nucleotide sequence ID" value="NZ_CP094348.1"/>
</dbReference>
<dbReference type="Pfam" id="PF17657">
    <property type="entry name" value="DNA_pol3_finger"/>
    <property type="match status" value="1"/>
</dbReference>
<accession>A0ABY3ZV91</accession>
<evidence type="ECO:0000256" key="3">
    <source>
        <dbReference type="ARBA" id="ARBA00022695"/>
    </source>
</evidence>